<keyword evidence="4 7" id="KW-0067">ATP-binding</keyword>
<gene>
    <name evidence="7" type="ORF">OQ273_01120</name>
</gene>
<dbReference type="CDD" id="cd03224">
    <property type="entry name" value="ABC_TM1139_LivF_branched"/>
    <property type="match status" value="1"/>
</dbReference>
<dbReference type="EMBL" id="JAPJZI010000001">
    <property type="protein sequence ID" value="MDA5397158.1"/>
    <property type="molecule type" value="Genomic_DNA"/>
</dbReference>
<evidence type="ECO:0000256" key="1">
    <source>
        <dbReference type="ARBA" id="ARBA00005417"/>
    </source>
</evidence>
<dbReference type="InterPro" id="IPR003593">
    <property type="entry name" value="AAA+_ATPase"/>
</dbReference>
<keyword evidence="3" id="KW-0547">Nucleotide-binding</keyword>
<dbReference type="InterPro" id="IPR027417">
    <property type="entry name" value="P-loop_NTPase"/>
</dbReference>
<dbReference type="GO" id="GO:0016887">
    <property type="term" value="F:ATP hydrolysis activity"/>
    <property type="evidence" value="ECO:0007669"/>
    <property type="project" value="InterPro"/>
</dbReference>
<name>A0A9X3UEF2_9HYPH</name>
<evidence type="ECO:0000256" key="2">
    <source>
        <dbReference type="ARBA" id="ARBA00022448"/>
    </source>
</evidence>
<dbReference type="Pfam" id="PF00005">
    <property type="entry name" value="ABC_tran"/>
    <property type="match status" value="1"/>
</dbReference>
<dbReference type="RefSeq" id="WP_267988627.1">
    <property type="nucleotide sequence ID" value="NZ_JAPJZI010000001.1"/>
</dbReference>
<keyword evidence="8" id="KW-1185">Reference proteome</keyword>
<evidence type="ECO:0000256" key="3">
    <source>
        <dbReference type="ARBA" id="ARBA00022741"/>
    </source>
</evidence>
<feature type="domain" description="ABC transporter" evidence="6">
    <location>
        <begin position="2"/>
        <end position="232"/>
    </location>
</feature>
<proteinExistence type="inferred from homology"/>
<dbReference type="PROSITE" id="PS50893">
    <property type="entry name" value="ABC_TRANSPORTER_2"/>
    <property type="match status" value="1"/>
</dbReference>
<evidence type="ECO:0000313" key="8">
    <source>
        <dbReference type="Proteomes" id="UP001151234"/>
    </source>
</evidence>
<protein>
    <submittedName>
        <fullName evidence="7">ABC transporter ATP-binding protein</fullName>
    </submittedName>
</protein>
<evidence type="ECO:0000313" key="7">
    <source>
        <dbReference type="EMBL" id="MDA5397158.1"/>
    </source>
</evidence>
<dbReference type="GO" id="GO:0005524">
    <property type="term" value="F:ATP binding"/>
    <property type="evidence" value="ECO:0007669"/>
    <property type="project" value="UniProtKB-KW"/>
</dbReference>
<evidence type="ECO:0000256" key="4">
    <source>
        <dbReference type="ARBA" id="ARBA00022840"/>
    </source>
</evidence>
<sequence>MLAARDLKAGYGHVPVLHDVSFSLTKGETLVLLGRNGVGKTTLLKSLIGITTPTSGEILLNDENVTGWAPHKLAYAGVAYVPQGRGIFGKLTVEENLLVGLRSRNDGRKTIPDEIWDMFPILRERIDQLAGTFSGGQQQILALARALCGAPELMLLDEPSEGIQPSIVQQIGDLLKTFNQDLNLTVLLVEQNLELAKRSATRCLVMEKGRISGQLSKEDLQDEDKVFKALAL</sequence>
<dbReference type="InterPro" id="IPR003439">
    <property type="entry name" value="ABC_transporter-like_ATP-bd"/>
</dbReference>
<organism evidence="7 8">
    <name type="scientific">Hoeflea prorocentri</name>
    <dbReference type="NCBI Taxonomy" id="1922333"/>
    <lineage>
        <taxon>Bacteria</taxon>
        <taxon>Pseudomonadati</taxon>
        <taxon>Pseudomonadota</taxon>
        <taxon>Alphaproteobacteria</taxon>
        <taxon>Hyphomicrobiales</taxon>
        <taxon>Rhizobiaceae</taxon>
        <taxon>Hoeflea</taxon>
    </lineage>
</organism>
<dbReference type="GO" id="GO:0015807">
    <property type="term" value="P:L-amino acid transport"/>
    <property type="evidence" value="ECO:0007669"/>
    <property type="project" value="TreeGrafter"/>
</dbReference>
<keyword evidence="2" id="KW-0813">Transport</keyword>
<dbReference type="Proteomes" id="UP001151234">
    <property type="component" value="Unassembled WGS sequence"/>
</dbReference>
<evidence type="ECO:0000256" key="5">
    <source>
        <dbReference type="ARBA" id="ARBA00022970"/>
    </source>
</evidence>
<reference evidence="7" key="1">
    <citation type="submission" date="2022-11" db="EMBL/GenBank/DDBJ databases">
        <title>Draft genome sequence of Hoeflea poritis E7-10 and Hoeflea prorocentri PM5-8, separated from scleractinian coral Porites lutea and marine dinoflagellate.</title>
        <authorList>
            <person name="Zhang G."/>
            <person name="Wei Q."/>
            <person name="Cai L."/>
        </authorList>
    </citation>
    <scope>NUCLEOTIDE SEQUENCE</scope>
    <source>
        <strain evidence="7">PM5-8</strain>
    </source>
</reference>
<keyword evidence="5" id="KW-0029">Amino-acid transport</keyword>
<dbReference type="Gene3D" id="3.40.50.300">
    <property type="entry name" value="P-loop containing nucleotide triphosphate hydrolases"/>
    <property type="match status" value="1"/>
</dbReference>
<dbReference type="AlphaFoldDB" id="A0A9X3UEF2"/>
<comment type="similarity">
    <text evidence="1">Belongs to the ABC transporter superfamily.</text>
</comment>
<dbReference type="InterPro" id="IPR052156">
    <property type="entry name" value="BCAA_Transport_ATP-bd_LivF"/>
</dbReference>
<dbReference type="SMART" id="SM00382">
    <property type="entry name" value="AAA"/>
    <property type="match status" value="1"/>
</dbReference>
<dbReference type="GO" id="GO:0015658">
    <property type="term" value="F:branched-chain amino acid transmembrane transporter activity"/>
    <property type="evidence" value="ECO:0007669"/>
    <property type="project" value="TreeGrafter"/>
</dbReference>
<dbReference type="PANTHER" id="PTHR43820">
    <property type="entry name" value="HIGH-AFFINITY BRANCHED-CHAIN AMINO ACID TRANSPORT ATP-BINDING PROTEIN LIVF"/>
    <property type="match status" value="1"/>
</dbReference>
<evidence type="ECO:0000259" key="6">
    <source>
        <dbReference type="PROSITE" id="PS50893"/>
    </source>
</evidence>
<dbReference type="PANTHER" id="PTHR43820:SF5">
    <property type="entry name" value="HIGH-AFFINITY BRANCHED-CHAIN AMINO ACID TRANSPORT ATP-BINDING PROTEIN"/>
    <property type="match status" value="1"/>
</dbReference>
<comment type="caution">
    <text evidence="7">The sequence shown here is derived from an EMBL/GenBank/DDBJ whole genome shotgun (WGS) entry which is preliminary data.</text>
</comment>
<accession>A0A9X3UEF2</accession>
<dbReference type="SUPFAM" id="SSF52540">
    <property type="entry name" value="P-loop containing nucleoside triphosphate hydrolases"/>
    <property type="match status" value="1"/>
</dbReference>